<evidence type="ECO:0000313" key="2">
    <source>
        <dbReference type="Proteomes" id="UP000001068"/>
    </source>
</evidence>
<sequence length="90" mass="9623">MGVILVKMDENGRVLDYTTDALKMDGKKFNTILGRAVDLARIELLAFRSLGMSDVKSISITTTDFTVTIGRGAGGNLVIVTLKDEATAST</sequence>
<accession>E8R7T7</accession>
<reference evidence="1 2" key="2">
    <citation type="journal article" date="2011" name="Stand. Genomic Sci.">
        <title>Complete genome sequence of Desulfurococcus mucosus type strain (O7/1).</title>
        <authorList>
            <person name="Wirth R."/>
            <person name="Chertkov O."/>
            <person name="Held B."/>
            <person name="Lapidus A."/>
            <person name="Nolan M."/>
            <person name="Lucas S."/>
            <person name="Hammon N."/>
            <person name="Deshpande S."/>
            <person name="Cheng J.F."/>
            <person name="Tapia R."/>
            <person name="Han C."/>
            <person name="Goodwin L."/>
            <person name="Pitluck S."/>
            <person name="Liolios K."/>
            <person name="Ioanna P."/>
            <person name="Ivanova N."/>
            <person name="Mavromatis K."/>
            <person name="Mikhailova N."/>
            <person name="Pati A."/>
            <person name="Chen A."/>
            <person name="Palaniappan K."/>
            <person name="Land M."/>
            <person name="Hauser L."/>
            <person name="Chang Y.J."/>
            <person name="Jeffries C.D."/>
            <person name="Bilek Y."/>
            <person name="Hader T."/>
            <person name="Rohde M."/>
            <person name="Spring S."/>
            <person name="Sikorski J."/>
            <person name="Goker M."/>
            <person name="Woyke T."/>
            <person name="Bristow J."/>
            <person name="Eisen J.A."/>
            <person name="Markowitz V."/>
            <person name="Hugenholtz P."/>
            <person name="Kyrpides N.C."/>
            <person name="Klenk H.P."/>
        </authorList>
    </citation>
    <scope>NUCLEOTIDE SEQUENCE [LARGE SCALE GENOMIC DNA]</scope>
    <source>
        <strain evidence="2">ATCC 35584 / DSM 2162 / JCM 9187 / O7/1</strain>
    </source>
</reference>
<dbReference type="OrthoDB" id="375809at2157"/>
<dbReference type="EMBL" id="CP002363">
    <property type="protein sequence ID" value="ADV64563.1"/>
    <property type="molecule type" value="Genomic_DNA"/>
</dbReference>
<dbReference type="GeneID" id="10152935"/>
<organism evidence="1 2">
    <name type="scientific">Desulfurococcus mucosus (strain ATCC 35584 / DSM 2162 / JCM 9187 / O7/1)</name>
    <dbReference type="NCBI Taxonomy" id="765177"/>
    <lineage>
        <taxon>Archaea</taxon>
        <taxon>Thermoproteota</taxon>
        <taxon>Thermoprotei</taxon>
        <taxon>Desulfurococcales</taxon>
        <taxon>Desulfurococcaceae</taxon>
        <taxon>Desulfurococcus</taxon>
    </lineage>
</organism>
<name>E8R7T7_DESM0</name>
<protein>
    <submittedName>
        <fullName evidence="1">Uncharacterized protein</fullName>
    </submittedName>
</protein>
<keyword evidence="2" id="KW-1185">Reference proteome</keyword>
<dbReference type="Proteomes" id="UP000001068">
    <property type="component" value="Chromosome"/>
</dbReference>
<dbReference type="STRING" id="765177.Desmu_0244"/>
<reference evidence="2" key="1">
    <citation type="submission" date="2010-11" db="EMBL/GenBank/DDBJ databases">
        <title>The complete genome of Desulfurococcus mucosus DSM 2162.</title>
        <authorList>
            <consortium name="US DOE Joint Genome Institute (JGI-PGF)"/>
            <person name="Lucas S."/>
            <person name="Copeland A."/>
            <person name="Lapidus A."/>
            <person name="Bruce D."/>
            <person name="Goodwin L."/>
            <person name="Pitluck S."/>
            <person name="Kyrpides N."/>
            <person name="Mavromatis K."/>
            <person name="Pagani I."/>
            <person name="Ivanova N."/>
            <person name="Ovchinnikova G."/>
            <person name="Chertkov O."/>
            <person name="Held B."/>
            <person name="Brettin T."/>
            <person name="Detter J.C."/>
            <person name="Tapia R."/>
            <person name="Han C."/>
            <person name="Land M."/>
            <person name="Hauser L."/>
            <person name="Markowitz V."/>
            <person name="Cheng J.-F."/>
            <person name="Hugenholtz P."/>
            <person name="Woyke T."/>
            <person name="Wu D."/>
            <person name="Wirth R."/>
            <person name="Bilek Y."/>
            <person name="Hader T."/>
            <person name="Klenk H.-P."/>
            <person name="Eisen J.A."/>
        </authorList>
    </citation>
    <scope>NUCLEOTIDE SEQUENCE [LARGE SCALE GENOMIC DNA]</scope>
    <source>
        <strain evidence="2">ATCC 35584 / DSM 2162 / JCM 9187 / O7/1</strain>
    </source>
</reference>
<gene>
    <name evidence="1" type="ordered locus">Desmu_0244</name>
</gene>
<proteinExistence type="predicted"/>
<dbReference type="RefSeq" id="WP_013561785.1">
    <property type="nucleotide sequence ID" value="NC_014961.1"/>
</dbReference>
<evidence type="ECO:0000313" key="1">
    <source>
        <dbReference type="EMBL" id="ADV64563.1"/>
    </source>
</evidence>
<dbReference type="HOGENOM" id="CLU_2433714_0_0_2"/>
<dbReference type="eggNOG" id="arCOG10168">
    <property type="taxonomic scope" value="Archaea"/>
</dbReference>
<dbReference type="AlphaFoldDB" id="E8R7T7"/>
<dbReference type="KEGG" id="dmu:Desmu_0244"/>